<evidence type="ECO:0000313" key="3">
    <source>
        <dbReference type="Proteomes" id="UP000634136"/>
    </source>
</evidence>
<evidence type="ECO:0000313" key="2">
    <source>
        <dbReference type="EMBL" id="KAF7817440.1"/>
    </source>
</evidence>
<proteinExistence type="predicted"/>
<dbReference type="AlphaFoldDB" id="A0A834T983"/>
<protein>
    <submittedName>
        <fullName evidence="2">Putative strigolactone esterase D14</fullName>
    </submittedName>
</protein>
<accession>A0A834T983</accession>
<gene>
    <name evidence="2" type="ORF">G2W53_031409</name>
</gene>
<feature type="compositionally biased region" description="Basic and acidic residues" evidence="1">
    <location>
        <begin position="10"/>
        <end position="26"/>
    </location>
</feature>
<evidence type="ECO:0000256" key="1">
    <source>
        <dbReference type="SAM" id="MobiDB-lite"/>
    </source>
</evidence>
<feature type="region of interest" description="Disordered" evidence="1">
    <location>
        <begin position="1"/>
        <end position="72"/>
    </location>
</feature>
<dbReference type="EMBL" id="JAAIUW010000009">
    <property type="protein sequence ID" value="KAF7817440.1"/>
    <property type="molecule type" value="Genomic_DNA"/>
</dbReference>
<keyword evidence="3" id="KW-1185">Reference proteome</keyword>
<dbReference type="Proteomes" id="UP000634136">
    <property type="component" value="Unassembled WGS sequence"/>
</dbReference>
<organism evidence="2 3">
    <name type="scientific">Senna tora</name>
    <dbReference type="NCBI Taxonomy" id="362788"/>
    <lineage>
        <taxon>Eukaryota</taxon>
        <taxon>Viridiplantae</taxon>
        <taxon>Streptophyta</taxon>
        <taxon>Embryophyta</taxon>
        <taxon>Tracheophyta</taxon>
        <taxon>Spermatophyta</taxon>
        <taxon>Magnoliopsida</taxon>
        <taxon>eudicotyledons</taxon>
        <taxon>Gunneridae</taxon>
        <taxon>Pentapetalae</taxon>
        <taxon>rosids</taxon>
        <taxon>fabids</taxon>
        <taxon>Fabales</taxon>
        <taxon>Fabaceae</taxon>
        <taxon>Caesalpinioideae</taxon>
        <taxon>Cassia clade</taxon>
        <taxon>Senna</taxon>
    </lineage>
</organism>
<name>A0A834T983_9FABA</name>
<comment type="caution">
    <text evidence="2">The sequence shown here is derived from an EMBL/GenBank/DDBJ whole genome shotgun (WGS) entry which is preliminary data.</text>
</comment>
<reference evidence="2" key="1">
    <citation type="submission" date="2020-09" db="EMBL/GenBank/DDBJ databases">
        <title>Genome-Enabled Discovery of Anthraquinone Biosynthesis in Senna tora.</title>
        <authorList>
            <person name="Kang S.-H."/>
            <person name="Pandey R.P."/>
            <person name="Lee C.-M."/>
            <person name="Sim J.-S."/>
            <person name="Jeong J.-T."/>
            <person name="Choi B.-S."/>
            <person name="Jung M."/>
            <person name="Ginzburg D."/>
            <person name="Zhao K."/>
            <person name="Won S.Y."/>
            <person name="Oh T.-J."/>
            <person name="Yu Y."/>
            <person name="Kim N.-H."/>
            <person name="Lee O.R."/>
            <person name="Lee T.-H."/>
            <person name="Bashyal P."/>
            <person name="Kim T.-S."/>
            <person name="Lee W.-H."/>
            <person name="Kawkins C."/>
            <person name="Kim C.-K."/>
            <person name="Kim J.S."/>
            <person name="Ahn B.O."/>
            <person name="Rhee S.Y."/>
            <person name="Sohng J.K."/>
        </authorList>
    </citation>
    <scope>NUCLEOTIDE SEQUENCE</scope>
    <source>
        <tissue evidence="2">Leaf</tissue>
    </source>
</reference>
<sequence>MPSARPNLYHRKDAPERPRATAKEGLCRAYWRSRKEHSNEEGVPPSPATPPCSDHPVVPSCRWPPTRAPKRL</sequence>